<organism evidence="9 10">
    <name type="scientific">Candidatus Methanobinarius endosymbioticus</name>
    <dbReference type="NCBI Taxonomy" id="2006182"/>
    <lineage>
        <taxon>Archaea</taxon>
        <taxon>Methanobacteriati</taxon>
        <taxon>Methanobacteriota</taxon>
        <taxon>Methanomada group</taxon>
        <taxon>Methanobacteria</taxon>
        <taxon>Methanobacteriales</taxon>
        <taxon>Methanobacteriaceae</taxon>
        <taxon>Candidatus Methanobinarius</taxon>
    </lineage>
</organism>
<feature type="binding site" evidence="7">
    <location>
        <position position="290"/>
    </location>
    <ligand>
        <name>[4Fe-4S] cluster</name>
        <dbReference type="ChEBI" id="CHEBI:49883"/>
    </ligand>
</feature>
<dbReference type="GO" id="GO:0003899">
    <property type="term" value="F:DNA-directed RNA polymerase activity"/>
    <property type="evidence" value="ECO:0007669"/>
    <property type="project" value="InterPro"/>
</dbReference>
<keyword evidence="6 7" id="KW-0411">Iron-sulfur</keyword>
<dbReference type="InterPro" id="IPR023642">
    <property type="entry name" value="DNA_primase_lsu_PriL"/>
</dbReference>
<proteinExistence type="inferred from homology"/>
<gene>
    <name evidence="7 9" type="primary">priL</name>
    <name evidence="9" type="ORF">ALNOE001_02580</name>
</gene>
<evidence type="ECO:0000313" key="9">
    <source>
        <dbReference type="EMBL" id="RBQ24336.1"/>
    </source>
</evidence>
<dbReference type="AlphaFoldDB" id="A0A366MDK0"/>
<dbReference type="SUPFAM" id="SSF140914">
    <property type="entry name" value="PriB N-terminal domain-like"/>
    <property type="match status" value="1"/>
</dbReference>
<feature type="binding site" evidence="7">
    <location>
        <position position="413"/>
    </location>
    <ligand>
        <name>[4Fe-4S] cluster</name>
        <dbReference type="ChEBI" id="CHEBI:49883"/>
    </ligand>
</feature>
<reference evidence="9 10" key="1">
    <citation type="submission" date="2018-06" db="EMBL/GenBank/DDBJ databases">
        <title>Genomic insight into two independent archaeal endosymbiosis events.</title>
        <authorList>
            <person name="Lind A.E."/>
            <person name="Lewis W.H."/>
            <person name="Spang A."/>
            <person name="Guy L."/>
            <person name="Embley M.T."/>
            <person name="Ettema T.J.G."/>
        </authorList>
    </citation>
    <scope>NUCLEOTIDE SEQUENCE [LARGE SCALE GENOMIC DNA]</scope>
    <source>
        <strain evidence="9">NOE</strain>
    </source>
</reference>
<evidence type="ECO:0000256" key="5">
    <source>
        <dbReference type="ARBA" id="ARBA00023004"/>
    </source>
</evidence>
<dbReference type="GO" id="GO:0051539">
    <property type="term" value="F:4 iron, 4 sulfur cluster binding"/>
    <property type="evidence" value="ECO:0007669"/>
    <property type="project" value="UniProtKB-UniRule"/>
</dbReference>
<feature type="binding site" evidence="7">
    <location>
        <position position="419"/>
    </location>
    <ligand>
        <name>[4Fe-4S] cluster</name>
        <dbReference type="ChEBI" id="CHEBI:49883"/>
    </ligand>
</feature>
<evidence type="ECO:0000256" key="6">
    <source>
        <dbReference type="ARBA" id="ARBA00023014"/>
    </source>
</evidence>
<comment type="function">
    <text evidence="7">Regulatory subunit of DNA primase, an RNA polymerase that catalyzes the synthesis of short RNA molecules used as primers for DNA polymerase during DNA replication. Stabilizes and modulates the activity of the small subunit, increasing the rate of DNA synthesis, and conferring RNA synthesis capability. The DNA polymerase activity may enable DNA primase to also catalyze primer extension after primer synthesis. May also play a role in DNA repair.</text>
</comment>
<sequence>MVSLSFINPLSEEGQRIVKEKGDLNSIFSINEDLIDIVTHDQRQNIDDDSLIPKSYGYLAIKRIQWFIERKNNKNFINDDYSYLLNDEIAEFDVISFHLISQAIATNFNLNSREVRLFVESQGKLVEERLIKLMPQERKEIVNKILIQLIFEENISWTFLKDLVASKKISLTDLVLSNGKIILNKEDFIDRFGDKFKDRAPDRMYEIIIGDSIKELILTTMIMQNTENYLQKIKDMSSTIEIHPAISELAEEITKTISELSSKYSEFHGPSGQESYMKIGKLIKDAFPPCITNTVEGVSSGGRNDAIVLLLTSFVSYARLYPAIFKNEGVDVKVSDIDPNLNITLNEILPLIYEAANNCSPPLFDDQPQEKINITSKLGFGMHNDPDIENEGETTWYTPMSCEKIKMHLPQLCRPDKTCEKIGNPLSYYSRSKWQMQKEEKTKQAKETK</sequence>
<evidence type="ECO:0000256" key="7">
    <source>
        <dbReference type="HAMAP-Rule" id="MF_00701"/>
    </source>
</evidence>
<keyword evidence="1 7" id="KW-0004">4Fe-4S</keyword>
<evidence type="ECO:0000256" key="1">
    <source>
        <dbReference type="ARBA" id="ARBA00022485"/>
    </source>
</evidence>
<dbReference type="GO" id="GO:1990077">
    <property type="term" value="C:primosome complex"/>
    <property type="evidence" value="ECO:0007669"/>
    <property type="project" value="UniProtKB-KW"/>
</dbReference>
<dbReference type="GO" id="GO:0006269">
    <property type="term" value="P:DNA replication, synthesis of primer"/>
    <property type="evidence" value="ECO:0007669"/>
    <property type="project" value="UniProtKB-UniRule"/>
</dbReference>
<feature type="domain" description="DNA primase large subunit C-terminal" evidence="8">
    <location>
        <begin position="281"/>
        <end position="429"/>
    </location>
</feature>
<protein>
    <recommendedName>
        <fullName evidence="7">DNA primase large subunit PriL</fullName>
    </recommendedName>
</protein>
<comment type="subunit">
    <text evidence="7">Heterodimer of a small subunit (PriS) and a large subunit (PriL).</text>
</comment>
<dbReference type="InterPro" id="IPR058560">
    <property type="entry name" value="DNA_primase_C"/>
</dbReference>
<keyword evidence="3 7" id="KW-0235">DNA replication</keyword>
<dbReference type="HAMAP" id="MF_00701">
    <property type="entry name" value="DNA_primase_lrg_arc"/>
    <property type="match status" value="1"/>
</dbReference>
<dbReference type="EMBL" id="NIZT01000005">
    <property type="protein sequence ID" value="RBQ24336.1"/>
    <property type="molecule type" value="Genomic_DNA"/>
</dbReference>
<keyword evidence="2 7" id="KW-0639">Primosome</keyword>
<keyword evidence="5 7" id="KW-0408">Iron</keyword>
<name>A0A366MDK0_9EURY</name>
<evidence type="ECO:0000256" key="2">
    <source>
        <dbReference type="ARBA" id="ARBA00022515"/>
    </source>
</evidence>
<comment type="caution">
    <text evidence="9">The sequence shown here is derived from an EMBL/GenBank/DDBJ whole genome shotgun (WGS) entry which is preliminary data.</text>
</comment>
<dbReference type="GO" id="GO:0046872">
    <property type="term" value="F:metal ion binding"/>
    <property type="evidence" value="ECO:0007669"/>
    <property type="project" value="UniProtKB-KW"/>
</dbReference>
<keyword evidence="4 7" id="KW-0479">Metal-binding</keyword>
<dbReference type="CDD" id="cd06560">
    <property type="entry name" value="PriL"/>
    <property type="match status" value="1"/>
</dbReference>
<evidence type="ECO:0000259" key="8">
    <source>
        <dbReference type="Pfam" id="PF04104"/>
    </source>
</evidence>
<comment type="cofactor">
    <cofactor evidence="7">
        <name>[4Fe-4S] cluster</name>
        <dbReference type="ChEBI" id="CHEBI:49883"/>
    </cofactor>
    <text evidence="7">Binds 1 [4Fe-4S] cluster.</text>
</comment>
<dbReference type="Proteomes" id="UP000253099">
    <property type="component" value="Unassembled WGS sequence"/>
</dbReference>
<accession>A0A366MDK0</accession>
<keyword evidence="10" id="KW-1185">Reference proteome</keyword>
<comment type="similarity">
    <text evidence="7">Belongs to the eukaryotic-type primase large subunit family.</text>
</comment>
<dbReference type="Pfam" id="PF04104">
    <property type="entry name" value="DNA_primase_lrg"/>
    <property type="match status" value="1"/>
</dbReference>
<evidence type="ECO:0000256" key="3">
    <source>
        <dbReference type="ARBA" id="ARBA00022705"/>
    </source>
</evidence>
<evidence type="ECO:0000313" key="10">
    <source>
        <dbReference type="Proteomes" id="UP000253099"/>
    </source>
</evidence>
<feature type="binding site" evidence="7">
    <location>
        <position position="402"/>
    </location>
    <ligand>
        <name>[4Fe-4S] cluster</name>
        <dbReference type="ChEBI" id="CHEBI:49883"/>
    </ligand>
</feature>
<evidence type="ECO:0000256" key="4">
    <source>
        <dbReference type="ARBA" id="ARBA00022723"/>
    </source>
</evidence>